<dbReference type="PIRSF" id="PIRSF038471">
    <property type="entry name" value="MreC"/>
    <property type="match status" value="1"/>
</dbReference>
<dbReference type="Gene3D" id="2.40.10.340">
    <property type="entry name" value="Rod shape-determining protein MreC, domain 1"/>
    <property type="match status" value="1"/>
</dbReference>
<evidence type="ECO:0000256" key="4">
    <source>
        <dbReference type="ARBA" id="ARBA00032089"/>
    </source>
</evidence>
<dbReference type="Proteomes" id="UP000886289">
    <property type="component" value="Unassembled WGS sequence"/>
</dbReference>
<dbReference type="InterPro" id="IPR042177">
    <property type="entry name" value="Cell/Rod_1"/>
</dbReference>
<keyword evidence="5" id="KW-0175">Coiled coil</keyword>
<dbReference type="GO" id="GO:0005886">
    <property type="term" value="C:plasma membrane"/>
    <property type="evidence" value="ECO:0007669"/>
    <property type="project" value="TreeGrafter"/>
</dbReference>
<evidence type="ECO:0000313" key="7">
    <source>
        <dbReference type="EMBL" id="HDD45068.1"/>
    </source>
</evidence>
<comment type="caution">
    <text evidence="7">The sequence shown here is derived from an EMBL/GenBank/DDBJ whole genome shotgun (WGS) entry which is preliminary data.</text>
</comment>
<feature type="coiled-coil region" evidence="5">
    <location>
        <begin position="21"/>
        <end position="48"/>
    </location>
</feature>
<evidence type="ECO:0000259" key="6">
    <source>
        <dbReference type="Pfam" id="PF04085"/>
    </source>
</evidence>
<organism evidence="7">
    <name type="scientific">Desulfofervidus auxilii</name>
    <dbReference type="NCBI Taxonomy" id="1621989"/>
    <lineage>
        <taxon>Bacteria</taxon>
        <taxon>Pseudomonadati</taxon>
        <taxon>Thermodesulfobacteriota</taxon>
        <taxon>Candidatus Desulfofervidia</taxon>
        <taxon>Candidatus Desulfofervidales</taxon>
        <taxon>Candidatus Desulfofervidaceae</taxon>
        <taxon>Candidatus Desulfofervidus</taxon>
    </lineage>
</organism>
<keyword evidence="3" id="KW-0133">Cell shape</keyword>
<feature type="domain" description="Rod shape-determining protein MreC beta-barrel core" evidence="6">
    <location>
        <begin position="81"/>
        <end position="226"/>
    </location>
</feature>
<dbReference type="GO" id="GO:0008360">
    <property type="term" value="P:regulation of cell shape"/>
    <property type="evidence" value="ECO:0007669"/>
    <property type="project" value="UniProtKB-KW"/>
</dbReference>
<evidence type="ECO:0000256" key="1">
    <source>
        <dbReference type="ARBA" id="ARBA00009369"/>
    </source>
</evidence>
<dbReference type="Gene3D" id="2.40.10.350">
    <property type="entry name" value="Rod shape-determining protein MreC, domain 2"/>
    <property type="match status" value="1"/>
</dbReference>
<evidence type="ECO:0000256" key="2">
    <source>
        <dbReference type="ARBA" id="ARBA00013855"/>
    </source>
</evidence>
<dbReference type="InterPro" id="IPR007221">
    <property type="entry name" value="MreC"/>
</dbReference>
<gene>
    <name evidence="7" type="primary">mreC</name>
    <name evidence="7" type="ORF">ENG63_09470</name>
</gene>
<dbReference type="InterPro" id="IPR055342">
    <property type="entry name" value="MreC_beta-barrel_core"/>
</dbReference>
<name>A0A7C0Y6I7_DESA2</name>
<evidence type="ECO:0000256" key="3">
    <source>
        <dbReference type="ARBA" id="ARBA00022960"/>
    </source>
</evidence>
<dbReference type="EMBL" id="DRBS01000351">
    <property type="protein sequence ID" value="HDD45068.1"/>
    <property type="molecule type" value="Genomic_DNA"/>
</dbReference>
<dbReference type="PANTHER" id="PTHR34138">
    <property type="entry name" value="CELL SHAPE-DETERMINING PROTEIN MREC"/>
    <property type="match status" value="1"/>
</dbReference>
<proteinExistence type="inferred from homology"/>
<dbReference type="PANTHER" id="PTHR34138:SF1">
    <property type="entry name" value="CELL SHAPE-DETERMINING PROTEIN MREC"/>
    <property type="match status" value="1"/>
</dbReference>
<dbReference type="AlphaFoldDB" id="A0A7C0Y6I7"/>
<dbReference type="Pfam" id="PF04085">
    <property type="entry name" value="MreC"/>
    <property type="match status" value="1"/>
</dbReference>
<comment type="similarity">
    <text evidence="1">Belongs to the MreC family.</text>
</comment>
<protein>
    <recommendedName>
        <fullName evidence="2">Cell shape-determining protein MreC</fullName>
    </recommendedName>
    <alternativeName>
        <fullName evidence="4">Cell shape protein MreC</fullName>
    </alternativeName>
</protein>
<dbReference type="NCBIfam" id="TIGR00219">
    <property type="entry name" value="mreC"/>
    <property type="match status" value="1"/>
</dbReference>
<reference evidence="7" key="1">
    <citation type="journal article" date="2020" name="mSystems">
        <title>Genome- and Community-Level Interaction Insights into Carbon Utilization and Element Cycling Functions of Hydrothermarchaeota in Hydrothermal Sediment.</title>
        <authorList>
            <person name="Zhou Z."/>
            <person name="Liu Y."/>
            <person name="Xu W."/>
            <person name="Pan J."/>
            <person name="Luo Z.H."/>
            <person name="Li M."/>
        </authorList>
    </citation>
    <scope>NUCLEOTIDE SEQUENCE [LARGE SCALE GENOMIC DNA]</scope>
    <source>
        <strain evidence="7">HyVt-233</strain>
    </source>
</reference>
<dbReference type="InterPro" id="IPR042175">
    <property type="entry name" value="Cell/Rod_MreC_2"/>
</dbReference>
<sequence>MEISAPFSKGITYAWHSLEEIKQTYLNIKKIKEENQLLKKKLQTLEAKQIWCEELLHKNQRLEKLLGLKKELPYPSIGARVIAYAPQFNPKIIFLDKGKKDGVKLHSPVISIKGIVGQVVALSPHYAKVLTIIDSNSKVEVMSQRTRIHGIFLGTGMNRGKIKYIPKEEDVKIGDLFITSGLDGIFPKGIPVGQVIHISEPIPSLFKEIELKTSVDFQRLEELIVLLKKPQKLNHE</sequence>
<accession>A0A7C0Y6I7</accession>
<evidence type="ECO:0000256" key="5">
    <source>
        <dbReference type="SAM" id="Coils"/>
    </source>
</evidence>